<evidence type="ECO:0000256" key="6">
    <source>
        <dbReference type="PIRNR" id="PIRNR028763"/>
    </source>
</evidence>
<keyword evidence="3 6" id="KW-0240">DNA-directed RNA polymerase</keyword>
<dbReference type="AlphaFoldDB" id="A0A3F2XXI2"/>
<evidence type="ECO:0000256" key="1">
    <source>
        <dbReference type="ARBA" id="ARBA00004123"/>
    </source>
</evidence>
<reference evidence="7 8" key="1">
    <citation type="submission" date="2019-07" db="EMBL/GenBank/DDBJ databases">
        <authorList>
            <person name="Friedrich A."/>
            <person name="Schacherer J."/>
        </authorList>
    </citation>
    <scope>NUCLEOTIDE SEQUENCE [LARGE SCALE GENOMIC DNA]</scope>
</reference>
<dbReference type="GO" id="GO:0006383">
    <property type="term" value="P:transcription by RNA polymerase III"/>
    <property type="evidence" value="ECO:0007669"/>
    <property type="project" value="UniProtKB-UniRule"/>
</dbReference>
<dbReference type="InterPro" id="IPR007832">
    <property type="entry name" value="RNA_pol_Rpc34"/>
</dbReference>
<dbReference type="Gene3D" id="1.10.10.10">
    <property type="entry name" value="Winged helix-like DNA-binding domain superfamily/Winged helix DNA-binding domain"/>
    <property type="match status" value="1"/>
</dbReference>
<protein>
    <recommendedName>
        <fullName evidence="6">DNA-directed RNA polymerase III subunit RPC6</fullName>
        <shortName evidence="6">RNA polymerase III subunit C6</shortName>
    </recommendedName>
</protein>
<evidence type="ECO:0000313" key="7">
    <source>
        <dbReference type="EMBL" id="VUG16705.1"/>
    </source>
</evidence>
<dbReference type="Proteomes" id="UP000478008">
    <property type="component" value="Unassembled WGS sequence"/>
</dbReference>
<dbReference type="InterPro" id="IPR016049">
    <property type="entry name" value="RNA_pol_Rpc34-like"/>
</dbReference>
<dbReference type="Pfam" id="PF05158">
    <property type="entry name" value="RNA_pol_Rpc34"/>
    <property type="match status" value="1"/>
</dbReference>
<comment type="similarity">
    <text evidence="2 6">Belongs to the eukaryotic RPC34/RPC39 RNA polymerase subunit family.</text>
</comment>
<keyword evidence="4 6" id="KW-0804">Transcription</keyword>
<accession>A0A3F2XXI2</accession>
<dbReference type="InterPro" id="IPR036390">
    <property type="entry name" value="WH_DNA-bd_sf"/>
</dbReference>
<dbReference type="InterPro" id="IPR036388">
    <property type="entry name" value="WH-like_DNA-bd_sf"/>
</dbReference>
<proteinExistence type="inferred from homology"/>
<dbReference type="EMBL" id="CABFWN010000001">
    <property type="protein sequence ID" value="VUG16705.1"/>
    <property type="molecule type" value="Genomic_DNA"/>
</dbReference>
<dbReference type="GO" id="GO:0005654">
    <property type="term" value="C:nucleoplasm"/>
    <property type="evidence" value="ECO:0007669"/>
    <property type="project" value="UniProtKB-ARBA"/>
</dbReference>
<name>A0A3F2XXI2_DEKBR</name>
<organism evidence="7 8">
    <name type="scientific">Dekkera bruxellensis</name>
    <name type="common">Brettanomyces custersii</name>
    <dbReference type="NCBI Taxonomy" id="5007"/>
    <lineage>
        <taxon>Eukaryota</taxon>
        <taxon>Fungi</taxon>
        <taxon>Dikarya</taxon>
        <taxon>Ascomycota</taxon>
        <taxon>Saccharomycotina</taxon>
        <taxon>Pichiomycetes</taxon>
        <taxon>Pichiales</taxon>
        <taxon>Pichiaceae</taxon>
        <taxon>Brettanomyces</taxon>
    </lineage>
</organism>
<dbReference type="SUPFAM" id="SSF46785">
    <property type="entry name" value="Winged helix' DNA-binding domain"/>
    <property type="match status" value="1"/>
</dbReference>
<evidence type="ECO:0000256" key="2">
    <source>
        <dbReference type="ARBA" id="ARBA00011038"/>
    </source>
</evidence>
<dbReference type="GO" id="GO:0005737">
    <property type="term" value="C:cytoplasm"/>
    <property type="evidence" value="ECO:0007669"/>
    <property type="project" value="UniProtKB-ARBA"/>
</dbReference>
<gene>
    <name evidence="7" type="primary">RPC34</name>
    <name evidence="7" type="ORF">DEBR0S1_23618G</name>
</gene>
<evidence type="ECO:0000313" key="8">
    <source>
        <dbReference type="Proteomes" id="UP000478008"/>
    </source>
</evidence>
<evidence type="ECO:0000256" key="4">
    <source>
        <dbReference type="ARBA" id="ARBA00023163"/>
    </source>
</evidence>
<evidence type="ECO:0000256" key="3">
    <source>
        <dbReference type="ARBA" id="ARBA00022478"/>
    </source>
</evidence>
<dbReference type="FunFam" id="1.10.10.10:FF:000116">
    <property type="entry name" value="DNA-directed RNA polymerase III subunit RPC6"/>
    <property type="match status" value="1"/>
</dbReference>
<keyword evidence="8" id="KW-1185">Reference proteome</keyword>
<sequence>MASTVMVGSPSLVSDGAKLMHEKMIEGKQASYSQQELMKIMKFKSSQELMKLAQELLNHGLLKIMETVKKDSKEKGIVFAPISEQEAQKVSGMSNDEAMVYSYIEAAGREGIWTKTLKVKTNLHQHVVLRCLKSLESQSYIKAVKSVKHPQRKIYMLYHLTPSIEVTGGPWFTDSELDTDFIDSLLIIVWKFVASKTFPMCFKGKGTIVGGHKQLSYPASMLSGMGGQLPTLARIGQFIASSGVTTVELTLDNVKSLCDVLVYDEKLEMVNAHCYKATWQSVLEAGGGKIEGVDIYQPQNDEIFNIDDSYRTMDTANVSVDDVTGKDDHKNNSSSQTHFYLDSWYRI</sequence>
<evidence type="ECO:0000256" key="5">
    <source>
        <dbReference type="ARBA" id="ARBA00023242"/>
    </source>
</evidence>
<dbReference type="GO" id="GO:0005666">
    <property type="term" value="C:RNA polymerase III complex"/>
    <property type="evidence" value="ECO:0007669"/>
    <property type="project" value="UniProtKB-UniRule"/>
</dbReference>
<keyword evidence="5 6" id="KW-0539">Nucleus</keyword>
<comment type="function">
    <text evidence="6">DNA-dependent RNA polymerase catalyzes the transcription of DNA into RNA using the four ribonucleoside triphosphates as substrates. Specific peripheric component of RNA polymerase III which synthesizes small RNAs, such as 5S rRNA and tRNAs.</text>
</comment>
<dbReference type="PANTHER" id="PTHR12780">
    <property type="entry name" value="RNA POLYMERASE III DNA DIRECTED , 39KD SUBUNIT-RELATED"/>
    <property type="match status" value="1"/>
</dbReference>
<comment type="subcellular location">
    <subcellularLocation>
        <location evidence="1 6">Nucleus</location>
    </subcellularLocation>
</comment>
<dbReference type="STRING" id="5007.A0A3F2XXI2"/>
<dbReference type="PIRSF" id="PIRSF028763">
    <property type="entry name" value="RNA_pol_Rpc34"/>
    <property type="match status" value="1"/>
</dbReference>